<name>A0A9P7GG64_9AGAR</name>
<evidence type="ECO:0000313" key="7">
    <source>
        <dbReference type="Proteomes" id="UP000775547"/>
    </source>
</evidence>
<keyword evidence="4" id="KW-0804">Transcription</keyword>
<keyword evidence="3" id="KW-0805">Transcription regulation</keyword>
<evidence type="ECO:0000256" key="3">
    <source>
        <dbReference type="ARBA" id="ARBA00023015"/>
    </source>
</evidence>
<dbReference type="GO" id="GO:0000981">
    <property type="term" value="F:DNA-binding transcription factor activity, RNA polymerase II-specific"/>
    <property type="evidence" value="ECO:0007669"/>
    <property type="project" value="InterPro"/>
</dbReference>
<reference evidence="6" key="2">
    <citation type="submission" date="2021-10" db="EMBL/GenBank/DDBJ databases">
        <title>Phylogenomics reveals ancestral predisposition of the termite-cultivated fungus Termitomyces towards a domesticated lifestyle.</title>
        <authorList>
            <person name="Auxier B."/>
            <person name="Grum-Grzhimaylo A."/>
            <person name="Cardenas M.E."/>
            <person name="Lodge J.D."/>
            <person name="Laessoe T."/>
            <person name="Pedersen O."/>
            <person name="Smith M.E."/>
            <person name="Kuyper T.W."/>
            <person name="Franco-Molano E.A."/>
            <person name="Baroni T.J."/>
            <person name="Aanen D.K."/>
        </authorList>
    </citation>
    <scope>NUCLEOTIDE SEQUENCE</scope>
    <source>
        <strain evidence="6">AP01</strain>
        <tissue evidence="6">Mycelium</tissue>
    </source>
</reference>
<evidence type="ECO:0000256" key="5">
    <source>
        <dbReference type="ARBA" id="ARBA00023242"/>
    </source>
</evidence>
<evidence type="ECO:0000313" key="6">
    <source>
        <dbReference type="EMBL" id="KAG5646377.1"/>
    </source>
</evidence>
<comment type="caution">
    <text evidence="6">The sequence shown here is derived from an EMBL/GenBank/DDBJ whole genome shotgun (WGS) entry which is preliminary data.</text>
</comment>
<keyword evidence="2" id="KW-0479">Metal-binding</keyword>
<dbReference type="OrthoDB" id="2309723at2759"/>
<dbReference type="PANTHER" id="PTHR47338:SF29">
    <property type="entry name" value="ZN(2)-C6 FUNGAL-TYPE DOMAIN-CONTAINING PROTEIN"/>
    <property type="match status" value="1"/>
</dbReference>
<gene>
    <name evidence="6" type="ORF">DXG03_003700</name>
</gene>
<protein>
    <recommendedName>
        <fullName evidence="8">Transcription factor domain-containing protein</fullName>
    </recommendedName>
</protein>
<keyword evidence="7" id="KW-1185">Reference proteome</keyword>
<dbReference type="AlphaFoldDB" id="A0A9P7GG64"/>
<dbReference type="GO" id="GO:0046872">
    <property type="term" value="F:metal ion binding"/>
    <property type="evidence" value="ECO:0007669"/>
    <property type="project" value="UniProtKB-KW"/>
</dbReference>
<keyword evidence="5" id="KW-0539">Nucleus</keyword>
<dbReference type="InterPro" id="IPR050815">
    <property type="entry name" value="TF_fung"/>
</dbReference>
<sequence>MYEPGFITIQTLLDKFLPHCLEFGFFLNPNRFREAALLPFTFGHASRPSPAVLSAVYLWGVHLSHSEPLLLEEHSFMTRALQHAATDPIGAHPDAVLHTLQAEVLLAYYLLRVGRFLEAKCHAANAVSLALGAGLHKIRCTNPHVPTAICLSSDIPISLHPPQDDIEEGERINGFWAVLMLHKYITIALEPPMSVCGTLEAPGIQIDTPWPLDIPGYAEGLLHPDVRGNSTVRNFLLNMVDHGHHGHSTTALNVKAAILFHRSAQLAGQWTPNMQTREFHAYTAAFQSINRVIETFRTILPPLSQLDVKHPSTRALLLIHALTDAAVIKLHINFSYADSSSKHHCLTAARNMTLWVAACHVFIDEISRVRSLANAWPPNSEGGEDELMERLRSGMAALSALSDESSLTSMYSGLVDKGLF</sequence>
<dbReference type="GO" id="GO:0005634">
    <property type="term" value="C:nucleus"/>
    <property type="evidence" value="ECO:0007669"/>
    <property type="project" value="UniProtKB-SubCell"/>
</dbReference>
<reference evidence="6" key="1">
    <citation type="submission" date="2020-07" db="EMBL/GenBank/DDBJ databases">
        <authorList>
            <person name="Nieuwenhuis M."/>
            <person name="Van De Peppel L.J.J."/>
        </authorList>
    </citation>
    <scope>NUCLEOTIDE SEQUENCE</scope>
    <source>
        <strain evidence="6">AP01</strain>
        <tissue evidence="6">Mycelium</tissue>
    </source>
</reference>
<evidence type="ECO:0000256" key="4">
    <source>
        <dbReference type="ARBA" id="ARBA00023163"/>
    </source>
</evidence>
<proteinExistence type="predicted"/>
<dbReference type="EMBL" id="JABCKV010000022">
    <property type="protein sequence ID" value="KAG5646377.1"/>
    <property type="molecule type" value="Genomic_DNA"/>
</dbReference>
<organism evidence="6 7">
    <name type="scientific">Asterophora parasitica</name>
    <dbReference type="NCBI Taxonomy" id="117018"/>
    <lineage>
        <taxon>Eukaryota</taxon>
        <taxon>Fungi</taxon>
        <taxon>Dikarya</taxon>
        <taxon>Basidiomycota</taxon>
        <taxon>Agaricomycotina</taxon>
        <taxon>Agaricomycetes</taxon>
        <taxon>Agaricomycetidae</taxon>
        <taxon>Agaricales</taxon>
        <taxon>Tricholomatineae</taxon>
        <taxon>Lyophyllaceae</taxon>
        <taxon>Asterophora</taxon>
    </lineage>
</organism>
<accession>A0A9P7GG64</accession>
<dbReference type="PANTHER" id="PTHR47338">
    <property type="entry name" value="ZN(II)2CYS6 TRANSCRIPTION FACTOR (EUROFUNG)-RELATED"/>
    <property type="match status" value="1"/>
</dbReference>
<evidence type="ECO:0008006" key="8">
    <source>
        <dbReference type="Google" id="ProtNLM"/>
    </source>
</evidence>
<comment type="subcellular location">
    <subcellularLocation>
        <location evidence="1">Nucleus</location>
    </subcellularLocation>
</comment>
<dbReference type="CDD" id="cd12148">
    <property type="entry name" value="fungal_TF_MHR"/>
    <property type="match status" value="1"/>
</dbReference>
<evidence type="ECO:0000256" key="1">
    <source>
        <dbReference type="ARBA" id="ARBA00004123"/>
    </source>
</evidence>
<dbReference type="Proteomes" id="UP000775547">
    <property type="component" value="Unassembled WGS sequence"/>
</dbReference>
<evidence type="ECO:0000256" key="2">
    <source>
        <dbReference type="ARBA" id="ARBA00022723"/>
    </source>
</evidence>